<protein>
    <recommendedName>
        <fullName evidence="4">PEP-CTERM sorting domain-containing protein</fullName>
    </recommendedName>
</protein>
<proteinExistence type="predicted"/>
<keyword evidence="1" id="KW-0732">Signal</keyword>
<dbReference type="EMBL" id="CP025958">
    <property type="protein sequence ID" value="AWM41790.1"/>
    <property type="molecule type" value="Genomic_DNA"/>
</dbReference>
<dbReference type="RefSeq" id="WP_010039495.1">
    <property type="nucleotide sequence ID" value="NZ_CP025958.1"/>
</dbReference>
<feature type="chain" id="PRO_5016321278" description="PEP-CTERM sorting domain-containing protein" evidence="1">
    <location>
        <begin position="27"/>
        <end position="253"/>
    </location>
</feature>
<name>A0A2Z3HJZ7_9BACT</name>
<organism evidence="2 3">
    <name type="scientific">Gemmata obscuriglobus</name>
    <dbReference type="NCBI Taxonomy" id="114"/>
    <lineage>
        <taxon>Bacteria</taxon>
        <taxon>Pseudomonadati</taxon>
        <taxon>Planctomycetota</taxon>
        <taxon>Planctomycetia</taxon>
        <taxon>Gemmatales</taxon>
        <taxon>Gemmataceae</taxon>
        <taxon>Gemmata</taxon>
    </lineage>
</organism>
<reference evidence="2 3" key="1">
    <citation type="submission" date="2018-01" db="EMBL/GenBank/DDBJ databases">
        <title>G. obscuriglobus.</title>
        <authorList>
            <person name="Franke J."/>
            <person name="Blomberg W."/>
            <person name="Selmecki A."/>
        </authorList>
    </citation>
    <scope>NUCLEOTIDE SEQUENCE [LARGE SCALE GENOMIC DNA]</scope>
    <source>
        <strain evidence="2 3">DSM 5831</strain>
    </source>
</reference>
<evidence type="ECO:0008006" key="4">
    <source>
        <dbReference type="Google" id="ProtNLM"/>
    </source>
</evidence>
<dbReference type="AlphaFoldDB" id="A0A2Z3HJZ7"/>
<evidence type="ECO:0000256" key="1">
    <source>
        <dbReference type="SAM" id="SignalP"/>
    </source>
</evidence>
<evidence type="ECO:0000313" key="2">
    <source>
        <dbReference type="EMBL" id="AWM41790.1"/>
    </source>
</evidence>
<dbReference type="KEGG" id="gog:C1280_35545"/>
<dbReference type="Proteomes" id="UP000245802">
    <property type="component" value="Chromosome"/>
</dbReference>
<evidence type="ECO:0000313" key="3">
    <source>
        <dbReference type="Proteomes" id="UP000245802"/>
    </source>
</evidence>
<accession>A0A2Z3HJZ7</accession>
<gene>
    <name evidence="2" type="ORF">C1280_35545</name>
</gene>
<keyword evidence="3" id="KW-1185">Reference proteome</keyword>
<feature type="signal peptide" evidence="1">
    <location>
        <begin position="1"/>
        <end position="26"/>
    </location>
</feature>
<sequence length="253" mass="25501">MFSRFASRTRLAAVAAAVALCASAGAARADYVDFSGSRTGDDPVSFSGRLTLGPTTTVGGTTTATLTVTLNNTTPTTSDAYAYGFITGFGFNVPTGVTASNPVVSDTDFKLLNAAANATNLQGGEFDYAFSTNSSQLHTVATAEIAKGIGAGGSATFQVTLTGSALLGLTAAELIGEKSAGTGSSAVPFSVRFRSTNKTKYAGYNDPDGDKVPVSVVTSPPPTPPSAIPTPPGVVLAGIGFGSLLLGRLRRAK</sequence>